<evidence type="ECO:0000256" key="4">
    <source>
        <dbReference type="ARBA" id="ARBA00022475"/>
    </source>
</evidence>
<evidence type="ECO:0000256" key="10">
    <source>
        <dbReference type="SAM" id="Phobius"/>
    </source>
</evidence>
<dbReference type="InterPro" id="IPR036097">
    <property type="entry name" value="HisK_dim/P_sf"/>
</dbReference>
<evidence type="ECO:0000256" key="7">
    <source>
        <dbReference type="ARBA" id="ARBA00022741"/>
    </source>
</evidence>
<reference evidence="13 14" key="1">
    <citation type="submission" date="2019-11" db="EMBL/GenBank/DDBJ databases">
        <title>Comparative genomics of hydrocarbon-degrading Desulfosarcina strains.</title>
        <authorList>
            <person name="Watanabe M."/>
            <person name="Kojima H."/>
            <person name="Fukui M."/>
        </authorList>
    </citation>
    <scope>NUCLEOTIDE SEQUENCE [LARGE SCALE GENOMIC DNA]</scope>
    <source>
        <strain evidence="14">oXyS1</strain>
    </source>
</reference>
<keyword evidence="9" id="KW-0067">ATP-binding</keyword>
<dbReference type="PROSITE" id="PS50885">
    <property type="entry name" value="HAMP"/>
    <property type="match status" value="1"/>
</dbReference>
<dbReference type="SMART" id="SM00304">
    <property type="entry name" value="HAMP"/>
    <property type="match status" value="1"/>
</dbReference>
<keyword evidence="5" id="KW-0597">Phosphoprotein</keyword>
<dbReference type="Gene3D" id="3.30.565.10">
    <property type="entry name" value="Histidine kinase-like ATPase, C-terminal domain"/>
    <property type="match status" value="1"/>
</dbReference>
<dbReference type="InterPro" id="IPR003594">
    <property type="entry name" value="HATPase_dom"/>
</dbReference>
<keyword evidence="14" id="KW-1185">Reference proteome</keyword>
<keyword evidence="10" id="KW-0472">Membrane</keyword>
<feature type="domain" description="Histidine kinase" evidence="11">
    <location>
        <begin position="258"/>
        <end position="465"/>
    </location>
</feature>
<protein>
    <recommendedName>
        <fullName evidence="3">histidine kinase</fullName>
        <ecNumber evidence="3">2.7.13.3</ecNumber>
    </recommendedName>
</protein>
<evidence type="ECO:0000259" key="12">
    <source>
        <dbReference type="PROSITE" id="PS50885"/>
    </source>
</evidence>
<dbReference type="Pfam" id="PF00672">
    <property type="entry name" value="HAMP"/>
    <property type="match status" value="1"/>
</dbReference>
<dbReference type="InterPro" id="IPR003661">
    <property type="entry name" value="HisK_dim/P_dom"/>
</dbReference>
<evidence type="ECO:0000256" key="2">
    <source>
        <dbReference type="ARBA" id="ARBA00004651"/>
    </source>
</evidence>
<dbReference type="EMBL" id="AP021879">
    <property type="protein sequence ID" value="BBO87573.1"/>
    <property type="molecule type" value="Genomic_DNA"/>
</dbReference>
<comment type="subcellular location">
    <subcellularLocation>
        <location evidence="2">Cell membrane</location>
        <topology evidence="2">Multi-pass membrane protein</topology>
    </subcellularLocation>
</comment>
<evidence type="ECO:0000256" key="8">
    <source>
        <dbReference type="ARBA" id="ARBA00022777"/>
    </source>
</evidence>
<evidence type="ECO:0000313" key="13">
    <source>
        <dbReference type="EMBL" id="BBO87573.1"/>
    </source>
</evidence>
<evidence type="ECO:0000256" key="9">
    <source>
        <dbReference type="ARBA" id="ARBA00022840"/>
    </source>
</evidence>
<dbReference type="InterPro" id="IPR005467">
    <property type="entry name" value="His_kinase_dom"/>
</dbReference>
<evidence type="ECO:0000313" key="14">
    <source>
        <dbReference type="Proteomes" id="UP000422108"/>
    </source>
</evidence>
<sequence>MTAFNRLHLRIMLPFVGLIVVVGIVSLLLSRHTLDRLMDRRLEAQSQRISRVLANAQFVFNPVYLAKLRDAIDSDIVVFAGDGSVKATTVVPETVETLLGQLDPARLYETISVSNQQTLQRKVFLDRRPFLVTVRTMPDPAAGEQPTMLWVLADMGDAAALLSAFTARIVLVGAGGVLLVVIMGYWIARSVSRPVDELVTVTEAIADGRFERQAGLPAVAELRVLAEAVNTMSRRLSEYRDKVAQSSRLAAAGKITAAMAHEIKNPLSSIKMLSQLLRDRLQDVPENQAMIRSILEEITRLERIVGDLANRMKPTALALVSTQINPLVDQLLPLIQPKLAHRKIQLQKDCQPGLPRVTLDPDKVKQVLWNLLLNAMDSMPAGGVATLRTRLAGDSICICVDDQGEGIAEDQRDRLFDPFVTTKPEGLGLGLSTSREIAAAHGGTLTLENLATGVTRATLRLPLQPDESATDGDDTDR</sequence>
<dbReference type="SMART" id="SM00388">
    <property type="entry name" value="HisKA"/>
    <property type="match status" value="1"/>
</dbReference>
<dbReference type="SUPFAM" id="SSF158472">
    <property type="entry name" value="HAMP domain-like"/>
    <property type="match status" value="1"/>
</dbReference>
<evidence type="ECO:0000256" key="3">
    <source>
        <dbReference type="ARBA" id="ARBA00012438"/>
    </source>
</evidence>
<evidence type="ECO:0000256" key="6">
    <source>
        <dbReference type="ARBA" id="ARBA00022679"/>
    </source>
</evidence>
<accession>A0A5K8A4R8</accession>
<dbReference type="EC" id="2.7.13.3" evidence="3"/>
<keyword evidence="8" id="KW-0418">Kinase</keyword>
<dbReference type="PROSITE" id="PS50109">
    <property type="entry name" value="HIS_KIN"/>
    <property type="match status" value="1"/>
</dbReference>
<dbReference type="InterPro" id="IPR003660">
    <property type="entry name" value="HAMP_dom"/>
</dbReference>
<evidence type="ECO:0000259" key="11">
    <source>
        <dbReference type="PROSITE" id="PS50109"/>
    </source>
</evidence>
<feature type="transmembrane region" description="Helical" evidence="10">
    <location>
        <begin position="12"/>
        <end position="30"/>
    </location>
</feature>
<dbReference type="InterPro" id="IPR036890">
    <property type="entry name" value="HATPase_C_sf"/>
</dbReference>
<comment type="catalytic activity">
    <reaction evidence="1">
        <text>ATP + protein L-histidine = ADP + protein N-phospho-L-histidine.</text>
        <dbReference type="EC" id="2.7.13.3"/>
    </reaction>
</comment>
<keyword evidence="7" id="KW-0547">Nucleotide-binding</keyword>
<keyword evidence="6" id="KW-0808">Transferase</keyword>
<dbReference type="GO" id="GO:0005886">
    <property type="term" value="C:plasma membrane"/>
    <property type="evidence" value="ECO:0007669"/>
    <property type="project" value="UniProtKB-SubCell"/>
</dbReference>
<evidence type="ECO:0000256" key="5">
    <source>
        <dbReference type="ARBA" id="ARBA00022553"/>
    </source>
</evidence>
<organism evidence="13 14">
    <name type="scientific">Desulfosarcina ovata subsp. ovata</name>
    <dbReference type="NCBI Taxonomy" id="2752305"/>
    <lineage>
        <taxon>Bacteria</taxon>
        <taxon>Pseudomonadati</taxon>
        <taxon>Thermodesulfobacteriota</taxon>
        <taxon>Desulfobacteria</taxon>
        <taxon>Desulfobacterales</taxon>
        <taxon>Desulfosarcinaceae</taxon>
        <taxon>Desulfosarcina</taxon>
    </lineage>
</organism>
<dbReference type="PANTHER" id="PTHR44936:SF10">
    <property type="entry name" value="SENSOR PROTEIN RSTB"/>
    <property type="match status" value="1"/>
</dbReference>
<gene>
    <name evidence="13" type="ORF">DSCOOX_07530</name>
</gene>
<dbReference type="PRINTS" id="PR00344">
    <property type="entry name" value="BCTRLSENSOR"/>
</dbReference>
<dbReference type="SUPFAM" id="SSF47384">
    <property type="entry name" value="Homodimeric domain of signal transducing histidine kinase"/>
    <property type="match status" value="1"/>
</dbReference>
<feature type="transmembrane region" description="Helical" evidence="10">
    <location>
        <begin position="169"/>
        <end position="188"/>
    </location>
</feature>
<dbReference type="GO" id="GO:0005524">
    <property type="term" value="F:ATP binding"/>
    <property type="evidence" value="ECO:0007669"/>
    <property type="project" value="UniProtKB-KW"/>
</dbReference>
<keyword evidence="4" id="KW-1003">Cell membrane</keyword>
<dbReference type="SMART" id="SM00387">
    <property type="entry name" value="HATPase_c"/>
    <property type="match status" value="1"/>
</dbReference>
<dbReference type="PANTHER" id="PTHR44936">
    <property type="entry name" value="SENSOR PROTEIN CREC"/>
    <property type="match status" value="1"/>
</dbReference>
<dbReference type="Pfam" id="PF00512">
    <property type="entry name" value="HisKA"/>
    <property type="match status" value="1"/>
</dbReference>
<dbReference type="InterPro" id="IPR050980">
    <property type="entry name" value="2C_sensor_his_kinase"/>
</dbReference>
<dbReference type="Pfam" id="PF02518">
    <property type="entry name" value="HATPase_c"/>
    <property type="match status" value="1"/>
</dbReference>
<dbReference type="SUPFAM" id="SSF55874">
    <property type="entry name" value="ATPase domain of HSP90 chaperone/DNA topoisomerase II/histidine kinase"/>
    <property type="match status" value="1"/>
</dbReference>
<dbReference type="CDD" id="cd00082">
    <property type="entry name" value="HisKA"/>
    <property type="match status" value="1"/>
</dbReference>
<name>A0A5K8A4R8_9BACT</name>
<dbReference type="RefSeq" id="WP_155309018.1">
    <property type="nucleotide sequence ID" value="NZ_AP021879.1"/>
</dbReference>
<proteinExistence type="predicted"/>
<keyword evidence="10" id="KW-1133">Transmembrane helix</keyword>
<dbReference type="Gene3D" id="1.10.287.130">
    <property type="match status" value="1"/>
</dbReference>
<keyword evidence="10" id="KW-0812">Transmembrane</keyword>
<dbReference type="CDD" id="cd06225">
    <property type="entry name" value="HAMP"/>
    <property type="match status" value="1"/>
</dbReference>
<dbReference type="Proteomes" id="UP000422108">
    <property type="component" value="Chromosome"/>
</dbReference>
<dbReference type="AlphaFoldDB" id="A0A5K8A4R8"/>
<dbReference type="InterPro" id="IPR004358">
    <property type="entry name" value="Sig_transdc_His_kin-like_C"/>
</dbReference>
<dbReference type="GO" id="GO:0000155">
    <property type="term" value="F:phosphorelay sensor kinase activity"/>
    <property type="evidence" value="ECO:0007669"/>
    <property type="project" value="InterPro"/>
</dbReference>
<dbReference type="Gene3D" id="6.10.340.10">
    <property type="match status" value="1"/>
</dbReference>
<feature type="domain" description="HAMP" evidence="12">
    <location>
        <begin position="189"/>
        <end position="241"/>
    </location>
</feature>
<evidence type="ECO:0000256" key="1">
    <source>
        <dbReference type="ARBA" id="ARBA00000085"/>
    </source>
</evidence>